<gene>
    <name evidence="5" type="primary">LOC113092898</name>
</gene>
<dbReference type="SUPFAM" id="SSF48726">
    <property type="entry name" value="Immunoglobulin"/>
    <property type="match status" value="2"/>
</dbReference>
<keyword evidence="4" id="KW-1185">Reference proteome</keyword>
<dbReference type="AlphaFoldDB" id="A0A6P6P0C7"/>
<keyword evidence="2" id="KW-0732">Signal</keyword>
<feature type="domain" description="Ig-like" evidence="3">
    <location>
        <begin position="16"/>
        <end position="122"/>
    </location>
</feature>
<dbReference type="SMART" id="SM00409">
    <property type="entry name" value="IG"/>
    <property type="match status" value="2"/>
</dbReference>
<dbReference type="RefSeq" id="XP_026114457.1">
    <property type="nucleotide sequence ID" value="XM_026258672.1"/>
</dbReference>
<dbReference type="PROSITE" id="PS50835">
    <property type="entry name" value="IG_LIKE"/>
    <property type="match status" value="1"/>
</dbReference>
<dbReference type="InterPro" id="IPR007110">
    <property type="entry name" value="Ig-like_dom"/>
</dbReference>
<dbReference type="InterPro" id="IPR003599">
    <property type="entry name" value="Ig_sub"/>
</dbReference>
<dbReference type="Pfam" id="PF07686">
    <property type="entry name" value="V-set"/>
    <property type="match status" value="1"/>
</dbReference>
<keyword evidence="1" id="KW-0472">Membrane</keyword>
<dbReference type="InterPro" id="IPR013783">
    <property type="entry name" value="Ig-like_fold"/>
</dbReference>
<evidence type="ECO:0000313" key="4">
    <source>
        <dbReference type="Proteomes" id="UP000515129"/>
    </source>
</evidence>
<reference evidence="5" key="1">
    <citation type="submission" date="2025-08" db="UniProtKB">
        <authorList>
            <consortium name="RefSeq"/>
        </authorList>
    </citation>
    <scope>IDENTIFICATION</scope>
    <source>
        <strain evidence="5">Wakin</strain>
        <tissue evidence="5">Muscle</tissue>
    </source>
</reference>
<feature type="chain" id="PRO_5027565206" evidence="2">
    <location>
        <begin position="25"/>
        <end position="290"/>
    </location>
</feature>
<proteinExistence type="predicted"/>
<evidence type="ECO:0000256" key="1">
    <source>
        <dbReference type="SAM" id="Phobius"/>
    </source>
</evidence>
<evidence type="ECO:0000313" key="5">
    <source>
        <dbReference type="RefSeq" id="XP_026114457.1"/>
    </source>
</evidence>
<evidence type="ECO:0000259" key="3">
    <source>
        <dbReference type="PROSITE" id="PS50835"/>
    </source>
</evidence>
<dbReference type="KEGG" id="caua:113092898"/>
<dbReference type="InterPro" id="IPR013106">
    <property type="entry name" value="Ig_V-set"/>
</dbReference>
<dbReference type="PANTHER" id="PTHR21063:SF4">
    <property type="entry name" value="CD48 ANTIGEN-RELATED"/>
    <property type="match status" value="1"/>
</dbReference>
<accession>A0A6P6P0C7</accession>
<feature type="transmembrane region" description="Helical" evidence="1">
    <location>
        <begin position="247"/>
        <end position="273"/>
    </location>
</feature>
<evidence type="ECO:0000256" key="2">
    <source>
        <dbReference type="SAM" id="SignalP"/>
    </source>
</evidence>
<dbReference type="GeneID" id="113092898"/>
<dbReference type="Proteomes" id="UP000515129">
    <property type="component" value="Unplaced"/>
</dbReference>
<dbReference type="Gene3D" id="2.60.40.10">
    <property type="entry name" value="Immunoglobulins"/>
    <property type="match status" value="2"/>
</dbReference>
<sequence>MFIFYFLFSWNLAASPSVIAGAEAEMKSVSVMEGDSVTLNPDLSKIQGMVLLLWRFGEKGSTIAQIDGNDILYEDYEVFRGRLRLDQTGSLTITNVRTNHSGLYKAEVSHNSGTSYIMFRVTVYESPSVIAGAETELKSVSVTDGDPVTLHVPQIQGDELIVWRFGDEGKLIAKADIETKSSSLYDETDERFRDRLQLNHQTGSLTITNTRTTDSGEYKVKISSNKQTLYKRFTVTVSAVPVPDSGFSGAAVTGIVIGVLLLAVAVAGVMYYYRRPITTNLPNQTCKYYS</sequence>
<dbReference type="PANTHER" id="PTHR21063">
    <property type="entry name" value="LFA-3"/>
    <property type="match status" value="1"/>
</dbReference>
<dbReference type="OrthoDB" id="8616294at2759"/>
<organism evidence="4 5">
    <name type="scientific">Carassius auratus</name>
    <name type="common">Goldfish</name>
    <dbReference type="NCBI Taxonomy" id="7957"/>
    <lineage>
        <taxon>Eukaryota</taxon>
        <taxon>Metazoa</taxon>
        <taxon>Chordata</taxon>
        <taxon>Craniata</taxon>
        <taxon>Vertebrata</taxon>
        <taxon>Euteleostomi</taxon>
        <taxon>Actinopterygii</taxon>
        <taxon>Neopterygii</taxon>
        <taxon>Teleostei</taxon>
        <taxon>Ostariophysi</taxon>
        <taxon>Cypriniformes</taxon>
        <taxon>Cyprinidae</taxon>
        <taxon>Cyprininae</taxon>
        <taxon>Carassius</taxon>
    </lineage>
</organism>
<dbReference type="InterPro" id="IPR036179">
    <property type="entry name" value="Ig-like_dom_sf"/>
</dbReference>
<feature type="signal peptide" evidence="2">
    <location>
        <begin position="1"/>
        <end position="24"/>
    </location>
</feature>
<keyword evidence="1" id="KW-0812">Transmembrane</keyword>
<name>A0A6P6P0C7_CARAU</name>
<keyword evidence="1" id="KW-1133">Transmembrane helix</keyword>
<protein>
    <submittedName>
        <fullName evidence="5">Uncharacterized protein LOC113092898</fullName>
    </submittedName>
</protein>